<comment type="catalytic activity">
    <reaction evidence="3">
        <text>2-C-methyl-D-erythritol 4-phosphate + CTP + H(+) = 4-CDP-2-C-methyl-D-erythritol + diphosphate</text>
        <dbReference type="Rhea" id="RHEA:13429"/>
        <dbReference type="ChEBI" id="CHEBI:15378"/>
        <dbReference type="ChEBI" id="CHEBI:33019"/>
        <dbReference type="ChEBI" id="CHEBI:37563"/>
        <dbReference type="ChEBI" id="CHEBI:57823"/>
        <dbReference type="ChEBI" id="CHEBI:58262"/>
        <dbReference type="EC" id="2.7.7.60"/>
    </reaction>
</comment>
<feature type="site" description="Positions MEP for the nucleophilic attack" evidence="3">
    <location>
        <position position="236"/>
    </location>
</feature>
<dbReference type="HAMAP" id="MF_00108">
    <property type="entry name" value="IspD"/>
    <property type="match status" value="1"/>
</dbReference>
<dbReference type="FunFam" id="3.90.550.10:FF:000003">
    <property type="entry name" value="2-C-methyl-D-erythritol 4-phosphate cytidylyltransferase"/>
    <property type="match status" value="1"/>
</dbReference>
<evidence type="ECO:0000256" key="3">
    <source>
        <dbReference type="HAMAP-Rule" id="MF_00108"/>
    </source>
</evidence>
<keyword evidence="3" id="KW-0414">Isoprene biosynthesis</keyword>
<gene>
    <name evidence="3" type="primary">ispD</name>
    <name evidence="4" type="ordered locus">Olsu_1634</name>
</gene>
<dbReference type="OrthoDB" id="9802561at2"/>
<dbReference type="AlphaFoldDB" id="E1QX79"/>
<dbReference type="HOGENOM" id="CLU_061281_1_0_11"/>
<keyword evidence="2 3" id="KW-0548">Nucleotidyltransferase</keyword>
<dbReference type="RefSeq" id="WP_013252483.1">
    <property type="nucleotide sequence ID" value="NC_014363.1"/>
</dbReference>
<dbReference type="Pfam" id="PF01128">
    <property type="entry name" value="IspD"/>
    <property type="match status" value="1"/>
</dbReference>
<dbReference type="InterPro" id="IPR029044">
    <property type="entry name" value="Nucleotide-diphossugar_trans"/>
</dbReference>
<evidence type="ECO:0000313" key="5">
    <source>
        <dbReference type="Proteomes" id="UP000000333"/>
    </source>
</evidence>
<proteinExistence type="inferred from homology"/>
<dbReference type="GO" id="GO:0019288">
    <property type="term" value="P:isopentenyl diphosphate biosynthetic process, methylerythritol 4-phosphate pathway"/>
    <property type="evidence" value="ECO:0007669"/>
    <property type="project" value="UniProtKB-UniRule"/>
</dbReference>
<dbReference type="SUPFAM" id="SSF53448">
    <property type="entry name" value="Nucleotide-diphospho-sugar transferases"/>
    <property type="match status" value="1"/>
</dbReference>
<dbReference type="GeneID" id="78513022"/>
<dbReference type="eggNOG" id="COG1211">
    <property type="taxonomic scope" value="Bacteria"/>
</dbReference>
<name>E1QX79_OLSUV</name>
<dbReference type="GO" id="GO:0050518">
    <property type="term" value="F:2-C-methyl-D-erythritol 4-phosphate cytidylyltransferase activity"/>
    <property type="evidence" value="ECO:0007669"/>
    <property type="project" value="UniProtKB-UniRule"/>
</dbReference>
<comment type="similarity">
    <text evidence="3">Belongs to the IspD/TarI cytidylyltransferase family. IspD subfamily.</text>
</comment>
<feature type="site" description="Transition state stabilizer" evidence="3">
    <location>
        <position position="38"/>
    </location>
</feature>
<dbReference type="NCBIfam" id="TIGR00453">
    <property type="entry name" value="ispD"/>
    <property type="match status" value="1"/>
</dbReference>
<keyword evidence="1 3" id="KW-0808">Transferase</keyword>
<comment type="pathway">
    <text evidence="3">Isoprenoid biosynthesis; isopentenyl diphosphate biosynthesis via DXP pathway; isopentenyl diphosphate from 1-deoxy-D-xylulose 5-phosphate: step 2/6.</text>
</comment>
<dbReference type="EC" id="2.7.7.60" evidence="3"/>
<evidence type="ECO:0000313" key="4">
    <source>
        <dbReference type="EMBL" id="ADK68732.1"/>
    </source>
</evidence>
<dbReference type="KEGG" id="ols:Olsu_1634"/>
<feature type="site" description="Positions MEP for the nucleophilic attack" evidence="3">
    <location>
        <position position="180"/>
    </location>
</feature>
<keyword evidence="5" id="KW-1185">Reference proteome</keyword>
<dbReference type="InterPro" id="IPR001228">
    <property type="entry name" value="IspD"/>
</dbReference>
<accession>E1QX79</accession>
<dbReference type="PANTHER" id="PTHR32125">
    <property type="entry name" value="2-C-METHYL-D-ERYTHRITOL 4-PHOSPHATE CYTIDYLYLTRANSFERASE, CHLOROPLASTIC"/>
    <property type="match status" value="1"/>
</dbReference>
<reference evidence="4 5" key="1">
    <citation type="journal article" date="2010" name="Stand. Genomic Sci.">
        <title>Complete genome sequence of Olsenella uli type strain (VPI D76D-27C).</title>
        <authorList>
            <person name="Goker M."/>
            <person name="Held B."/>
            <person name="Lucas S."/>
            <person name="Nolan M."/>
            <person name="Yasawong M."/>
            <person name="Glavina Del Rio T."/>
            <person name="Tice H."/>
            <person name="Cheng J.F."/>
            <person name="Bruce D."/>
            <person name="Detter J.C."/>
            <person name="Tapia R."/>
            <person name="Han C."/>
            <person name="Goodwin L."/>
            <person name="Pitluck S."/>
            <person name="Liolios K."/>
            <person name="Ivanova N."/>
            <person name="Mavromatis K."/>
            <person name="Mikhailova N."/>
            <person name="Pati A."/>
            <person name="Chen A."/>
            <person name="Palaniappan K."/>
            <person name="Land M."/>
            <person name="Hauser L."/>
            <person name="Chang Y.J."/>
            <person name="Jeffries C.D."/>
            <person name="Rohde M."/>
            <person name="Sikorski J."/>
            <person name="Pukall R."/>
            <person name="Woyke T."/>
            <person name="Bristow J."/>
            <person name="Eisen J.A."/>
            <person name="Markowitz V."/>
            <person name="Hugenholtz P."/>
            <person name="Kyrpides N.C."/>
            <person name="Klenk H.P."/>
            <person name="Lapidus A."/>
        </authorList>
    </citation>
    <scope>NUCLEOTIDE SEQUENCE [LARGE SCALE GENOMIC DNA]</scope>
    <source>
        <strain evidence="5">ATCC 49627 / DSM 7084 / CIP 109912 / JCM 12494 / NCIMB 702895 / VPI D76D-27C</strain>
    </source>
</reference>
<comment type="function">
    <text evidence="3">Catalyzes the formation of 4-diphosphocytidyl-2-C-methyl-D-erythritol from CTP and 2-C-methyl-D-erythritol 4-phosphate (MEP).</text>
</comment>
<evidence type="ECO:0000256" key="1">
    <source>
        <dbReference type="ARBA" id="ARBA00022679"/>
    </source>
</evidence>
<dbReference type="EMBL" id="CP002106">
    <property type="protein sequence ID" value="ADK68732.1"/>
    <property type="molecule type" value="Genomic_DNA"/>
</dbReference>
<dbReference type="Gene3D" id="3.90.550.10">
    <property type="entry name" value="Spore Coat Polysaccharide Biosynthesis Protein SpsA, Chain A"/>
    <property type="match status" value="1"/>
</dbReference>
<dbReference type="InterPro" id="IPR050088">
    <property type="entry name" value="IspD/TarI_cytidylyltransf_bact"/>
</dbReference>
<dbReference type="CDD" id="cd02516">
    <property type="entry name" value="CDP-ME_synthetase"/>
    <property type="match status" value="1"/>
</dbReference>
<protein>
    <recommendedName>
        <fullName evidence="3">2-C-methyl-D-erythritol 4-phosphate cytidylyltransferase</fullName>
        <ecNumber evidence="3">2.7.7.60</ecNumber>
    </recommendedName>
    <alternativeName>
        <fullName evidence="3">4-diphosphocytidyl-2C-methyl-D-erythritol synthase</fullName>
    </alternativeName>
    <alternativeName>
        <fullName evidence="3">MEP cytidylyltransferase</fullName>
        <shortName evidence="3">MCT</shortName>
    </alternativeName>
</protein>
<dbReference type="UniPathway" id="UPA00056">
    <property type="reaction ID" value="UER00093"/>
</dbReference>
<evidence type="ECO:0000256" key="2">
    <source>
        <dbReference type="ARBA" id="ARBA00022695"/>
    </source>
</evidence>
<feature type="site" description="Transition state stabilizer" evidence="3">
    <location>
        <position position="45"/>
    </location>
</feature>
<dbReference type="STRING" id="633147.Olsu_1634"/>
<sequence length="273" mass="28668">MSAATPRPCACAAAQRVPSATPAPDTCAVVVAGGLGLRFGDPRGKQFVELCGLPIVCWSLLAIDRSPSVGHIVVVCAPEREEVLLGEALSRVRLSHEVSVAPAGATRQESVLSGLGAVPRDYALVAIHDAARPLVTADALERCIARVRDDDAVSGAICATPSTDTLKLVEDKTIISTPDRSFYWCAQTPQVFGVKELAAAHTAALLDDYRGTDDASLVERCGGRVVCVNSPRDNIKVTVPEDYVIAEALLERRLISEGCGPDILGGREGASPC</sequence>
<dbReference type="InterPro" id="IPR034683">
    <property type="entry name" value="IspD/TarI"/>
</dbReference>
<organism evidence="4 5">
    <name type="scientific">Olsenella uli (strain ATCC 49627 / DSM 7084 / CCUG 31166 / CIP 109912 / JCM 12494 / LMG 11480 / NCIMB 702895 / VPI D76D-27C)</name>
    <name type="common">Lactobacillus uli</name>
    <dbReference type="NCBI Taxonomy" id="633147"/>
    <lineage>
        <taxon>Bacteria</taxon>
        <taxon>Bacillati</taxon>
        <taxon>Actinomycetota</taxon>
        <taxon>Coriobacteriia</taxon>
        <taxon>Coriobacteriales</taxon>
        <taxon>Atopobiaceae</taxon>
        <taxon>Olsenella</taxon>
    </lineage>
</organism>
<dbReference type="Proteomes" id="UP000000333">
    <property type="component" value="Chromosome"/>
</dbReference>
<dbReference type="PANTHER" id="PTHR32125:SF4">
    <property type="entry name" value="2-C-METHYL-D-ERYTHRITOL 4-PHOSPHATE CYTIDYLYLTRANSFERASE, CHLOROPLASTIC"/>
    <property type="match status" value="1"/>
</dbReference>